<dbReference type="PANTHER" id="PTHR35596:SF1">
    <property type="entry name" value="MICROBIAL-TYPE PARG CATALYTIC DOMAIN-CONTAINING PROTEIN"/>
    <property type="match status" value="1"/>
</dbReference>
<dbReference type="Proteomes" id="UP000682733">
    <property type="component" value="Unassembled WGS sequence"/>
</dbReference>
<reference evidence="3" key="1">
    <citation type="submission" date="2021-02" db="EMBL/GenBank/DDBJ databases">
        <authorList>
            <person name="Nowell W R."/>
        </authorList>
    </citation>
    <scope>NUCLEOTIDE SEQUENCE</scope>
</reference>
<evidence type="ECO:0000256" key="1">
    <source>
        <dbReference type="SAM" id="Coils"/>
    </source>
</evidence>
<dbReference type="Gene3D" id="3.40.220.10">
    <property type="entry name" value="Leucine Aminopeptidase, subunit E, domain 1"/>
    <property type="match status" value="1"/>
</dbReference>
<dbReference type="EMBL" id="CAJNOK010038055">
    <property type="protein sequence ID" value="CAF1535367.1"/>
    <property type="molecule type" value="Genomic_DNA"/>
</dbReference>
<dbReference type="InterPro" id="IPR043472">
    <property type="entry name" value="Macro_dom-like"/>
</dbReference>
<proteinExistence type="predicted"/>
<dbReference type="Proteomes" id="UP000677228">
    <property type="component" value="Unassembled WGS sequence"/>
</dbReference>
<sequence>AYGNPAKHIARLFKEVLDNDEQFSKSFRFIVFAIINDQNAYSERNPQGNVQPFSEVFQVKSLTLDELKEDLKQMEKQMEMVPHQ</sequence>
<evidence type="ECO:0000313" key="4">
    <source>
        <dbReference type="Proteomes" id="UP000682733"/>
    </source>
</evidence>
<protein>
    <submittedName>
        <fullName evidence="3">Uncharacterized protein</fullName>
    </submittedName>
</protein>
<dbReference type="EMBL" id="CAJOBA010060337">
    <property type="protein sequence ID" value="CAF4322986.1"/>
    <property type="molecule type" value="Genomic_DNA"/>
</dbReference>
<dbReference type="AlphaFoldDB" id="A0A8S2ULN8"/>
<keyword evidence="1" id="KW-0175">Coiled coil</keyword>
<name>A0A8S2ULN8_9BILA</name>
<comment type="caution">
    <text evidence="3">The sequence shown here is derived from an EMBL/GenBank/DDBJ whole genome shotgun (WGS) entry which is preliminary data.</text>
</comment>
<feature type="non-terminal residue" evidence="3">
    <location>
        <position position="1"/>
    </location>
</feature>
<evidence type="ECO:0000313" key="2">
    <source>
        <dbReference type="EMBL" id="CAF1535367.1"/>
    </source>
</evidence>
<accession>A0A8S2ULN8</accession>
<dbReference type="PANTHER" id="PTHR35596">
    <property type="entry name" value="DUF2263 DOMAIN-CONTAINING PROTEIN"/>
    <property type="match status" value="1"/>
</dbReference>
<organism evidence="3 4">
    <name type="scientific">Didymodactylos carnosus</name>
    <dbReference type="NCBI Taxonomy" id="1234261"/>
    <lineage>
        <taxon>Eukaryota</taxon>
        <taxon>Metazoa</taxon>
        <taxon>Spiralia</taxon>
        <taxon>Gnathifera</taxon>
        <taxon>Rotifera</taxon>
        <taxon>Eurotatoria</taxon>
        <taxon>Bdelloidea</taxon>
        <taxon>Philodinida</taxon>
        <taxon>Philodinidae</taxon>
        <taxon>Didymodactylos</taxon>
    </lineage>
</organism>
<gene>
    <name evidence="2" type="ORF">OVA965_LOCUS38479</name>
    <name evidence="3" type="ORF">TMI583_LOCUS39673</name>
</gene>
<feature type="coiled-coil region" evidence="1">
    <location>
        <begin position="57"/>
        <end position="84"/>
    </location>
</feature>
<evidence type="ECO:0000313" key="3">
    <source>
        <dbReference type="EMBL" id="CAF4322986.1"/>
    </source>
</evidence>